<protein>
    <submittedName>
        <fullName evidence="9">Zn-dependent protease</fullName>
    </submittedName>
</protein>
<evidence type="ECO:0000256" key="3">
    <source>
        <dbReference type="ARBA" id="ARBA00007931"/>
    </source>
</evidence>
<keyword evidence="5 7" id="KW-1133">Transmembrane helix</keyword>
<dbReference type="Proteomes" id="UP000286235">
    <property type="component" value="Unassembled WGS sequence"/>
</dbReference>
<sequence length="98" mass="11252">MWVPYAAQFFNVFIQLNLILFVFNLLPLPPLDGYRIVEDLVPAHVRVRMAALEAYGLIIFLVLIFVDPLYHLTIGPLFQYVVPALYHFIIGIFLGVFA</sequence>
<comment type="caution">
    <text evidence="9">The sequence shown here is derived from an EMBL/GenBank/DDBJ whole genome shotgun (WGS) entry which is preliminary data.</text>
</comment>
<keyword evidence="4 7" id="KW-0812">Transmembrane</keyword>
<dbReference type="Pfam" id="PF02163">
    <property type="entry name" value="Peptidase_M50"/>
    <property type="match status" value="1"/>
</dbReference>
<comment type="similarity">
    <text evidence="3">Belongs to the peptidase M50B family.</text>
</comment>
<feature type="transmembrane region" description="Helical" evidence="7">
    <location>
        <begin position="78"/>
        <end position="97"/>
    </location>
</feature>
<keyword evidence="10" id="KW-1185">Reference proteome</keyword>
<evidence type="ECO:0000256" key="5">
    <source>
        <dbReference type="ARBA" id="ARBA00022989"/>
    </source>
</evidence>
<evidence type="ECO:0000313" key="9">
    <source>
        <dbReference type="EMBL" id="RKO62748.1"/>
    </source>
</evidence>
<dbReference type="PANTHER" id="PTHR35864">
    <property type="entry name" value="ZINC METALLOPROTEASE MJ0611-RELATED"/>
    <property type="match status" value="1"/>
</dbReference>
<dbReference type="PANTHER" id="PTHR35864:SF1">
    <property type="entry name" value="ZINC METALLOPROTEASE YWHC-RELATED"/>
    <property type="match status" value="1"/>
</dbReference>
<accession>A0A420VH64</accession>
<evidence type="ECO:0000256" key="7">
    <source>
        <dbReference type="SAM" id="Phobius"/>
    </source>
</evidence>
<dbReference type="GO" id="GO:0006508">
    <property type="term" value="P:proteolysis"/>
    <property type="evidence" value="ECO:0007669"/>
    <property type="project" value="UniProtKB-KW"/>
</dbReference>
<organism evidence="9 10">
    <name type="scientific">Caldibacillus debilis GB1</name>
    <dbReference type="NCBI Taxonomy" id="1339248"/>
    <lineage>
        <taxon>Bacteria</taxon>
        <taxon>Bacillati</taxon>
        <taxon>Bacillota</taxon>
        <taxon>Bacilli</taxon>
        <taxon>Bacillales</taxon>
        <taxon>Bacillaceae</taxon>
        <taxon>Caldibacillus</taxon>
    </lineage>
</organism>
<evidence type="ECO:0000259" key="8">
    <source>
        <dbReference type="Pfam" id="PF02163"/>
    </source>
</evidence>
<evidence type="ECO:0000256" key="1">
    <source>
        <dbReference type="ARBA" id="ARBA00001947"/>
    </source>
</evidence>
<evidence type="ECO:0000256" key="4">
    <source>
        <dbReference type="ARBA" id="ARBA00022692"/>
    </source>
</evidence>
<dbReference type="AlphaFoldDB" id="A0A420VH64"/>
<proteinExistence type="inferred from homology"/>
<feature type="transmembrane region" description="Helical" evidence="7">
    <location>
        <begin position="47"/>
        <end position="66"/>
    </location>
</feature>
<reference evidence="9 10" key="1">
    <citation type="submission" date="2013-12" db="EMBL/GenBank/DDBJ databases">
        <title>Genome and proteome characterization of Caldibacillus debilis GB1 derived from a cellulolytic aero-tolerant co-culture.</title>
        <authorList>
            <person name="Wushke S.T."/>
            <person name="Zhang X."/>
            <person name="Fristensky B."/>
            <person name="Wilkins J.A."/>
            <person name="Levin D.B."/>
            <person name="Sparling R."/>
        </authorList>
    </citation>
    <scope>NUCLEOTIDE SEQUENCE [LARGE SCALE GENOMIC DNA]</scope>
    <source>
        <strain evidence="9 10">GB1</strain>
    </source>
</reference>
<dbReference type="GO" id="GO:0008233">
    <property type="term" value="F:peptidase activity"/>
    <property type="evidence" value="ECO:0007669"/>
    <property type="project" value="UniProtKB-KW"/>
</dbReference>
<evidence type="ECO:0000256" key="6">
    <source>
        <dbReference type="ARBA" id="ARBA00023136"/>
    </source>
</evidence>
<keyword evidence="6 7" id="KW-0472">Membrane</keyword>
<dbReference type="InterPro" id="IPR052348">
    <property type="entry name" value="Metallopeptidase_M50B"/>
</dbReference>
<name>A0A420VH64_9BACI</name>
<evidence type="ECO:0000313" key="10">
    <source>
        <dbReference type="Proteomes" id="UP000286235"/>
    </source>
</evidence>
<feature type="transmembrane region" description="Helical" evidence="7">
    <location>
        <begin position="6"/>
        <end position="26"/>
    </location>
</feature>
<keyword evidence="9" id="KW-0378">Hydrolase</keyword>
<comment type="subcellular location">
    <subcellularLocation>
        <location evidence="2">Membrane</location>
        <topology evidence="2">Multi-pass membrane protein</topology>
    </subcellularLocation>
</comment>
<feature type="domain" description="Peptidase M50" evidence="8">
    <location>
        <begin position="7"/>
        <end position="63"/>
    </location>
</feature>
<keyword evidence="9" id="KW-0645">Protease</keyword>
<evidence type="ECO:0000256" key="2">
    <source>
        <dbReference type="ARBA" id="ARBA00004141"/>
    </source>
</evidence>
<dbReference type="GO" id="GO:0016020">
    <property type="term" value="C:membrane"/>
    <property type="evidence" value="ECO:0007669"/>
    <property type="project" value="UniProtKB-SubCell"/>
</dbReference>
<dbReference type="InterPro" id="IPR008915">
    <property type="entry name" value="Peptidase_M50"/>
</dbReference>
<gene>
    <name evidence="9" type="ORF">Cdeb_00477</name>
</gene>
<dbReference type="EMBL" id="AZRV01000012">
    <property type="protein sequence ID" value="RKO62748.1"/>
    <property type="molecule type" value="Genomic_DNA"/>
</dbReference>
<comment type="cofactor">
    <cofactor evidence="1">
        <name>Zn(2+)</name>
        <dbReference type="ChEBI" id="CHEBI:29105"/>
    </cofactor>
</comment>